<dbReference type="InterPro" id="IPR017896">
    <property type="entry name" value="4Fe4S_Fe-S-bd"/>
</dbReference>
<dbReference type="PANTHER" id="PTHR43545">
    <property type="entry name" value="FORMATE DEHYDROGENASE, NITRATE-INDUCIBLE, IRON-SULFUR SUBUNIT"/>
    <property type="match status" value="1"/>
</dbReference>
<accession>A0ABT7DL92</accession>
<keyword evidence="5" id="KW-0408">Iron</keyword>
<evidence type="ECO:0000259" key="7">
    <source>
        <dbReference type="Pfam" id="PF13247"/>
    </source>
</evidence>
<organism evidence="8 9">
    <name type="scientific">Gordonibacter faecis</name>
    <dbReference type="NCBI Taxonomy" id="3047475"/>
    <lineage>
        <taxon>Bacteria</taxon>
        <taxon>Bacillati</taxon>
        <taxon>Actinomycetota</taxon>
        <taxon>Coriobacteriia</taxon>
        <taxon>Eggerthellales</taxon>
        <taxon>Eggerthellaceae</taxon>
        <taxon>Gordonibacter</taxon>
    </lineage>
</organism>
<evidence type="ECO:0000313" key="8">
    <source>
        <dbReference type="EMBL" id="MDJ1650295.1"/>
    </source>
</evidence>
<evidence type="ECO:0000256" key="6">
    <source>
        <dbReference type="ARBA" id="ARBA00023014"/>
    </source>
</evidence>
<evidence type="ECO:0000256" key="2">
    <source>
        <dbReference type="ARBA" id="ARBA00022485"/>
    </source>
</evidence>
<dbReference type="RefSeq" id="WP_283831648.1">
    <property type="nucleotide sequence ID" value="NZ_JASJEU010000012.1"/>
</dbReference>
<keyword evidence="2" id="KW-0004">4Fe-4S</keyword>
<protein>
    <submittedName>
        <fullName evidence="8">Oxidoreductase</fullName>
    </submittedName>
</protein>
<dbReference type="EMBL" id="JASJEU010000012">
    <property type="protein sequence ID" value="MDJ1650295.1"/>
    <property type="molecule type" value="Genomic_DNA"/>
</dbReference>
<keyword evidence="4" id="KW-0677">Repeat</keyword>
<keyword evidence="3" id="KW-0479">Metal-binding</keyword>
<evidence type="ECO:0000256" key="5">
    <source>
        <dbReference type="ARBA" id="ARBA00023004"/>
    </source>
</evidence>
<keyword evidence="9" id="KW-1185">Reference proteome</keyword>
<gene>
    <name evidence="8" type="ORF">QNJ86_05750</name>
</gene>
<proteinExistence type="predicted"/>
<dbReference type="SUPFAM" id="SSF54862">
    <property type="entry name" value="4Fe-4S ferredoxins"/>
    <property type="match status" value="1"/>
</dbReference>
<dbReference type="Gene3D" id="3.30.70.20">
    <property type="match status" value="1"/>
</dbReference>
<reference evidence="8 9" key="1">
    <citation type="submission" date="2023-05" db="EMBL/GenBank/DDBJ databases">
        <title>Gordonibacter KGMB12511T sp. nov., isolated from faeces of healthy Korean.</title>
        <authorList>
            <person name="Kim H.S."/>
            <person name="Kim J.-S."/>
            <person name="Suh M.K."/>
            <person name="Eom M.K."/>
            <person name="Do H.E."/>
            <person name="Lee J.-S."/>
        </authorList>
    </citation>
    <scope>NUCLEOTIDE SEQUENCE [LARGE SCALE GENOMIC DNA]</scope>
    <source>
        <strain evidence="8 9">KGMB12511</strain>
    </source>
</reference>
<name>A0ABT7DL92_9ACTN</name>
<dbReference type="Pfam" id="PF13247">
    <property type="entry name" value="Fer4_11"/>
    <property type="match status" value="1"/>
</dbReference>
<comment type="subcellular location">
    <subcellularLocation>
        <location evidence="1">Cell envelope</location>
    </subcellularLocation>
</comment>
<evidence type="ECO:0000313" key="9">
    <source>
        <dbReference type="Proteomes" id="UP001232750"/>
    </source>
</evidence>
<comment type="caution">
    <text evidence="8">The sequence shown here is derived from an EMBL/GenBank/DDBJ whole genome shotgun (WGS) entry which is preliminary data.</text>
</comment>
<keyword evidence="6" id="KW-0411">Iron-sulfur</keyword>
<sequence length="110" mass="12290">MKNGLLIDYRYCSGCHSCEIACKNEHDIPLGKWGIKVAEDGPWQLPDGTWHWNCVPVPTELCDLCADRMAQGKEPSCVQHCQAKVMRYGTLEDLAKVADEIGEKAVIFLP</sequence>
<evidence type="ECO:0000256" key="4">
    <source>
        <dbReference type="ARBA" id="ARBA00022737"/>
    </source>
</evidence>
<dbReference type="PANTHER" id="PTHR43545:SF4">
    <property type="entry name" value="IRON-SULFUR PROTEIN"/>
    <property type="match status" value="1"/>
</dbReference>
<dbReference type="Proteomes" id="UP001232750">
    <property type="component" value="Unassembled WGS sequence"/>
</dbReference>
<dbReference type="InterPro" id="IPR051555">
    <property type="entry name" value="FDH_Electron_Transfer_Unit"/>
</dbReference>
<feature type="domain" description="4Fe-4S ferredoxin-type" evidence="7">
    <location>
        <begin position="54"/>
        <end position="90"/>
    </location>
</feature>
<evidence type="ECO:0000256" key="3">
    <source>
        <dbReference type="ARBA" id="ARBA00022723"/>
    </source>
</evidence>
<evidence type="ECO:0000256" key="1">
    <source>
        <dbReference type="ARBA" id="ARBA00004196"/>
    </source>
</evidence>